<dbReference type="AlphaFoldDB" id="A0A2G5VPV5"/>
<protein>
    <recommendedName>
        <fullName evidence="3">F-box domain-containing protein</fullName>
    </recommendedName>
</protein>
<organism evidence="1 2">
    <name type="scientific">Caenorhabditis nigoni</name>
    <dbReference type="NCBI Taxonomy" id="1611254"/>
    <lineage>
        <taxon>Eukaryota</taxon>
        <taxon>Metazoa</taxon>
        <taxon>Ecdysozoa</taxon>
        <taxon>Nematoda</taxon>
        <taxon>Chromadorea</taxon>
        <taxon>Rhabditida</taxon>
        <taxon>Rhabditina</taxon>
        <taxon>Rhabditomorpha</taxon>
        <taxon>Rhabditoidea</taxon>
        <taxon>Rhabditidae</taxon>
        <taxon>Peloderinae</taxon>
        <taxon>Caenorhabditis</taxon>
    </lineage>
</organism>
<keyword evidence="2" id="KW-1185">Reference proteome</keyword>
<sequence length="395" mass="45826">MKLHRMPFVVQKMLIDEMLLDDRMFLSFTSKRTCRLLGMSKLYAGRALSIKATLNTDLNSDGVEVRIENEDKWTFFIPYDKSDLENVVCWKIDGSDVRVSHEVKEIGTEIKKHTVSIVEGAGLKQTRKLLEPLGKLLRHLTSFLNFDSLHCICHTLPNGLISQLECSLNYTKIWIRREFWTLHGWDSEDRAAVVTPKELEVLLSKIKSRELKLNVKVASAVYKYRKHPESIGGGKIQKLILQSHTWVDFSDLPAARAISFPLKVQSREINTLLKSWVAGKNREMEILDFEIGEFTDRTRNFFFTGITQHETQLTVSDRERFLTYAFSFDLLSDVIAVDIIREGDGMRATVIEAMLWPPLENNWNRVPYSKRTMFVIVWSEKNLKKARGEYVDNWF</sequence>
<evidence type="ECO:0008006" key="3">
    <source>
        <dbReference type="Google" id="ProtNLM"/>
    </source>
</evidence>
<evidence type="ECO:0000313" key="2">
    <source>
        <dbReference type="Proteomes" id="UP000230233"/>
    </source>
</evidence>
<name>A0A2G5VPV5_9PELO</name>
<dbReference type="PANTHER" id="PTHR21503:SF8">
    <property type="entry name" value="F-BOX ASSOCIATED DOMAIN-CONTAINING PROTEIN-RELATED"/>
    <property type="match status" value="1"/>
</dbReference>
<dbReference type="EMBL" id="PDUG01000001">
    <property type="protein sequence ID" value="PIC53710.1"/>
    <property type="molecule type" value="Genomic_DNA"/>
</dbReference>
<proteinExistence type="predicted"/>
<accession>A0A2G5VPV5</accession>
<evidence type="ECO:0000313" key="1">
    <source>
        <dbReference type="EMBL" id="PIC53710.1"/>
    </source>
</evidence>
<dbReference type="PANTHER" id="PTHR21503">
    <property type="entry name" value="F-BOX-CONTAINING HYPOTHETICAL PROTEIN C.ELEGANS"/>
    <property type="match status" value="1"/>
</dbReference>
<gene>
    <name evidence="1" type="primary">Cnig_chr_I.g3299</name>
    <name evidence="1" type="ORF">B9Z55_003299</name>
</gene>
<comment type="caution">
    <text evidence="1">The sequence shown here is derived from an EMBL/GenBank/DDBJ whole genome shotgun (WGS) entry which is preliminary data.</text>
</comment>
<dbReference type="Proteomes" id="UP000230233">
    <property type="component" value="Chromosome I"/>
</dbReference>
<reference evidence="2" key="1">
    <citation type="submission" date="2017-10" db="EMBL/GenBank/DDBJ databases">
        <title>Rapid genome shrinkage in a self-fertile nematode reveals novel sperm competition proteins.</title>
        <authorList>
            <person name="Yin D."/>
            <person name="Schwarz E.M."/>
            <person name="Thomas C.G."/>
            <person name="Felde R.L."/>
            <person name="Korf I.F."/>
            <person name="Cutter A.D."/>
            <person name="Schartner C.M."/>
            <person name="Ralston E.J."/>
            <person name="Meyer B.J."/>
            <person name="Haag E.S."/>
        </authorList>
    </citation>
    <scope>NUCLEOTIDE SEQUENCE [LARGE SCALE GENOMIC DNA]</scope>
    <source>
        <strain evidence="2">JU1422</strain>
    </source>
</reference>